<dbReference type="GO" id="GO:0046872">
    <property type="term" value="F:metal ion binding"/>
    <property type="evidence" value="ECO:0007669"/>
    <property type="project" value="UniProtKB-KW"/>
</dbReference>
<dbReference type="Pfam" id="PF00348">
    <property type="entry name" value="polyprenyl_synt"/>
    <property type="match status" value="1"/>
</dbReference>
<comment type="similarity">
    <text evidence="2">Belongs to the FPP/GGPP synthase family.</text>
</comment>
<dbReference type="AlphaFoldDB" id="A0ABD0Z879"/>
<accession>A0ABD0Z879</accession>
<dbReference type="InterPro" id="IPR008949">
    <property type="entry name" value="Isoprenoid_synthase_dom_sf"/>
</dbReference>
<sequence length="227" mass="24588">MPAAGAVEMIHASSLILDDLPCMDNDSLRRGKPSNHIVFGESTSLLAVQALAALAQKMVSTSLEVPSKRVVQAVKEMVGAIERLVVGQAADLAGEGMSYEKDEGLIYLEFIHDHKTTPLVQVSAVLGSIMGGGSDEETERLRSYGKCIGLMYQVVDDVLDANKSSEELGKTAGKDLMSRKLTYPKVMGVEKARKYAEMLNKEAQKQLQGFDLAPLSSLADFIVNRQN</sequence>
<dbReference type="PROSITE" id="PS00444">
    <property type="entry name" value="POLYPRENYL_SYNTHASE_2"/>
    <property type="match status" value="1"/>
</dbReference>
<evidence type="ECO:0000256" key="2">
    <source>
        <dbReference type="ARBA" id="ARBA00006706"/>
    </source>
</evidence>
<dbReference type="SUPFAM" id="SSF48576">
    <property type="entry name" value="Terpenoid synthases"/>
    <property type="match status" value="1"/>
</dbReference>
<keyword evidence="4" id="KW-0460">Magnesium</keyword>
<dbReference type="Proteomes" id="UP001558713">
    <property type="component" value="Unassembled WGS sequence"/>
</dbReference>
<evidence type="ECO:0000256" key="1">
    <source>
        <dbReference type="ARBA" id="ARBA00001946"/>
    </source>
</evidence>
<name>A0ABD0Z879_CARAN</name>
<proteinExistence type="inferred from homology"/>
<organism evidence="5 6">
    <name type="scientific">Cardamine amara subsp. amara</name>
    <dbReference type="NCBI Taxonomy" id="228776"/>
    <lineage>
        <taxon>Eukaryota</taxon>
        <taxon>Viridiplantae</taxon>
        <taxon>Streptophyta</taxon>
        <taxon>Embryophyta</taxon>
        <taxon>Tracheophyta</taxon>
        <taxon>Spermatophyta</taxon>
        <taxon>Magnoliopsida</taxon>
        <taxon>eudicotyledons</taxon>
        <taxon>Gunneridae</taxon>
        <taxon>Pentapetalae</taxon>
        <taxon>rosids</taxon>
        <taxon>malvids</taxon>
        <taxon>Brassicales</taxon>
        <taxon>Brassicaceae</taxon>
        <taxon>Cardamineae</taxon>
        <taxon>Cardamine</taxon>
    </lineage>
</organism>
<dbReference type="EMBL" id="JBANAX010000869">
    <property type="protein sequence ID" value="KAL1190797.1"/>
    <property type="molecule type" value="Genomic_DNA"/>
</dbReference>
<gene>
    <name evidence="5" type="ORF">V5N11_010146</name>
</gene>
<dbReference type="CDD" id="cd00685">
    <property type="entry name" value="Trans_IPPS_HT"/>
    <property type="match status" value="1"/>
</dbReference>
<dbReference type="PROSITE" id="PS00723">
    <property type="entry name" value="POLYPRENYL_SYNTHASE_1"/>
    <property type="match status" value="1"/>
</dbReference>
<protein>
    <submittedName>
        <fullName evidence="5">Geranylgeranyl pyrophosphate synthase 10</fullName>
    </submittedName>
</protein>
<dbReference type="GO" id="GO:0005737">
    <property type="term" value="C:cytoplasm"/>
    <property type="evidence" value="ECO:0007669"/>
    <property type="project" value="UniProtKB-ARBA"/>
</dbReference>
<keyword evidence="6" id="KW-1185">Reference proteome</keyword>
<dbReference type="InterPro" id="IPR000092">
    <property type="entry name" value="Polyprenyl_synt"/>
</dbReference>
<evidence type="ECO:0000313" key="5">
    <source>
        <dbReference type="EMBL" id="KAL1190797.1"/>
    </source>
</evidence>
<dbReference type="PANTHER" id="PTHR43281">
    <property type="entry name" value="FARNESYL DIPHOSPHATE SYNTHASE"/>
    <property type="match status" value="1"/>
</dbReference>
<dbReference type="FunFam" id="1.10.600.10:FF:000001">
    <property type="entry name" value="Geranylgeranyl diphosphate synthase"/>
    <property type="match status" value="1"/>
</dbReference>
<dbReference type="SFLD" id="SFLDS00005">
    <property type="entry name" value="Isoprenoid_Synthase_Type_I"/>
    <property type="match status" value="1"/>
</dbReference>
<keyword evidence="3" id="KW-0479">Metal-binding</keyword>
<reference evidence="5 6" key="1">
    <citation type="submission" date="2024-04" db="EMBL/GenBank/DDBJ databases">
        <title>Genome assembly C_amara_ONT_v2.</title>
        <authorList>
            <person name="Yant L."/>
            <person name="Moore C."/>
            <person name="Slenker M."/>
        </authorList>
    </citation>
    <scope>NUCLEOTIDE SEQUENCE [LARGE SCALE GENOMIC DNA]</scope>
    <source>
        <tissue evidence="5">Leaf</tissue>
    </source>
</reference>
<dbReference type="PANTHER" id="PTHR43281:SF22">
    <property type="entry name" value="GERANYLGERANYL PYROPHOSPHATE SYNTHASE 6, MITOCHONDRIAL"/>
    <property type="match status" value="1"/>
</dbReference>
<comment type="cofactor">
    <cofactor evidence="1">
        <name>Mg(2+)</name>
        <dbReference type="ChEBI" id="CHEBI:18420"/>
    </cofactor>
</comment>
<evidence type="ECO:0000256" key="3">
    <source>
        <dbReference type="ARBA" id="ARBA00022723"/>
    </source>
</evidence>
<evidence type="ECO:0000256" key="4">
    <source>
        <dbReference type="ARBA" id="ARBA00022842"/>
    </source>
</evidence>
<comment type="caution">
    <text evidence="5">The sequence shown here is derived from an EMBL/GenBank/DDBJ whole genome shotgun (WGS) entry which is preliminary data.</text>
</comment>
<evidence type="ECO:0000313" key="6">
    <source>
        <dbReference type="Proteomes" id="UP001558713"/>
    </source>
</evidence>
<dbReference type="InterPro" id="IPR033749">
    <property type="entry name" value="Polyprenyl_synt_CS"/>
</dbReference>
<dbReference type="Gene3D" id="1.10.600.10">
    <property type="entry name" value="Farnesyl Diphosphate Synthase"/>
    <property type="match status" value="1"/>
</dbReference>